<reference evidence="2 3" key="1">
    <citation type="submission" date="2016-11" db="EMBL/GenBank/DDBJ databases">
        <title>Identification of Bacillus cereus isolated from egg-white.</title>
        <authorList>
            <person name="Soni A."/>
            <person name="Oey I."/>
            <person name="Silcock P."/>
            <person name="Bremer P."/>
        </authorList>
    </citation>
    <scope>NUCLEOTIDE SEQUENCE [LARGE SCALE GENOMIC DNA]</scope>
    <source>
        <strain evidence="2 3">NZAS03</strain>
    </source>
</reference>
<evidence type="ECO:0000259" key="1">
    <source>
        <dbReference type="Pfam" id="PF01738"/>
    </source>
</evidence>
<dbReference type="InterPro" id="IPR029058">
    <property type="entry name" value="AB_hydrolase_fold"/>
</dbReference>
<gene>
    <name evidence="2" type="ORF">BJR07_25790</name>
</gene>
<dbReference type="InterPro" id="IPR002925">
    <property type="entry name" value="Dienelactn_hydro"/>
</dbReference>
<comment type="caution">
    <text evidence="2">The sequence shown here is derived from an EMBL/GenBank/DDBJ whole genome shotgun (WGS) entry which is preliminary data.</text>
</comment>
<feature type="domain" description="Dienelactone hydrolase" evidence="1">
    <location>
        <begin position="26"/>
        <end position="168"/>
    </location>
</feature>
<name>A0A1C4ABD7_BACCE</name>
<dbReference type="PANTHER" id="PTHR47751:SF1">
    <property type="entry name" value="SUPERFAMILY HYDROLASE, PUTATIVE (AFU_ORTHOLOGUE AFUA_2G16580)-RELATED"/>
    <property type="match status" value="1"/>
</dbReference>
<dbReference type="RefSeq" id="WP_073518935.1">
    <property type="nucleotide sequence ID" value="NZ_MPOM01000009.1"/>
</dbReference>
<proteinExistence type="predicted"/>
<dbReference type="Gene3D" id="3.40.50.1820">
    <property type="entry name" value="alpha/beta hydrolase"/>
    <property type="match status" value="1"/>
</dbReference>
<protein>
    <recommendedName>
        <fullName evidence="1">Dienelactone hydrolase domain-containing protein</fullName>
    </recommendedName>
</protein>
<evidence type="ECO:0000313" key="3">
    <source>
        <dbReference type="Proteomes" id="UP000186535"/>
    </source>
</evidence>
<dbReference type="InterPro" id="IPR051411">
    <property type="entry name" value="Polyketide_trans_af380"/>
</dbReference>
<dbReference type="AlphaFoldDB" id="A0A1C4ABD7"/>
<dbReference type="Gene3D" id="1.10.10.800">
    <property type="match status" value="1"/>
</dbReference>
<dbReference type="GO" id="GO:0016787">
    <property type="term" value="F:hydrolase activity"/>
    <property type="evidence" value="ECO:0007669"/>
    <property type="project" value="InterPro"/>
</dbReference>
<dbReference type="Pfam" id="PF01738">
    <property type="entry name" value="DLH"/>
    <property type="match status" value="1"/>
</dbReference>
<evidence type="ECO:0000313" key="2">
    <source>
        <dbReference type="EMBL" id="OKA33851.1"/>
    </source>
</evidence>
<accession>A0A1C4ABD7</accession>
<dbReference type="PANTHER" id="PTHR47751">
    <property type="entry name" value="SUPERFAMILY HYDROLASE, PUTATIVE (AFU_ORTHOLOGUE AFUA_2G16580)-RELATED"/>
    <property type="match status" value="1"/>
</dbReference>
<dbReference type="SUPFAM" id="SSF53474">
    <property type="entry name" value="alpha/beta-Hydrolases"/>
    <property type="match status" value="1"/>
</dbReference>
<dbReference type="Proteomes" id="UP000186535">
    <property type="component" value="Unassembled WGS sequence"/>
</dbReference>
<dbReference type="EMBL" id="MPON01000011">
    <property type="protein sequence ID" value="OKA33851.1"/>
    <property type="molecule type" value="Genomic_DNA"/>
</dbReference>
<sequence>MKKQVTFKKYNLNMAGNLHLPNEMDDSKKYPVLIVLHPAGGVKEQTAGLYAQKLADEGYVALAFDAAYQGESEGLPRYLDDPTSRVEDVRAAVDYVTTLSFVDPERIGVVGICAGGGYAIRTAQTERRIKAVVGISAADMGRTFREGWNGEAPISNAIETLDAVAKQRTAEANGAEPMYLSYVPHEIDENTDAETAEGYEYYRTARAHHPNSVNKLLFSSFDKILAFTAIDEKMSSLLTQPLLLVAGSKAGTLWQSKEAYELANEPKELVILEGGSHFDLYDIPVYVDQAVVKATEFLHKHL</sequence>
<organism evidence="2 3">
    <name type="scientific">Bacillus cereus</name>
    <dbReference type="NCBI Taxonomy" id="1396"/>
    <lineage>
        <taxon>Bacteria</taxon>
        <taxon>Bacillati</taxon>
        <taxon>Bacillota</taxon>
        <taxon>Bacilli</taxon>
        <taxon>Bacillales</taxon>
        <taxon>Bacillaceae</taxon>
        <taxon>Bacillus</taxon>
        <taxon>Bacillus cereus group</taxon>
    </lineage>
</organism>